<gene>
    <name evidence="2" type="ORF">SAMN04488136_13017</name>
</gene>
<dbReference type="RefSeq" id="WP_281241245.1">
    <property type="nucleotide sequence ID" value="NZ_FNDD01000030.1"/>
</dbReference>
<dbReference type="EMBL" id="FNDD01000030">
    <property type="protein sequence ID" value="SDH80439.1"/>
    <property type="molecule type" value="Genomic_DNA"/>
</dbReference>
<evidence type="ECO:0000313" key="2">
    <source>
        <dbReference type="EMBL" id="SDH80439.1"/>
    </source>
</evidence>
<accession>A0A1G8FEK5</accession>
<dbReference type="Proteomes" id="UP000198854">
    <property type="component" value="Unassembled WGS sequence"/>
</dbReference>
<sequence length="86" mass="9803">MHMKLNDTITNTQTVSYLKKHAAELPLDEPMVITQNGLPKYVVESYEDKVKRDEAMALMKLIAMGKQSIKTNPQTIEDVEAFLSDY</sequence>
<organism evidence="2 3">
    <name type="scientific">Vibrio xiamenensis</name>
    <dbReference type="NCBI Taxonomy" id="861298"/>
    <lineage>
        <taxon>Bacteria</taxon>
        <taxon>Pseudomonadati</taxon>
        <taxon>Pseudomonadota</taxon>
        <taxon>Gammaproteobacteria</taxon>
        <taxon>Vibrionales</taxon>
        <taxon>Vibrionaceae</taxon>
        <taxon>Vibrio</taxon>
    </lineage>
</organism>
<evidence type="ECO:0008006" key="4">
    <source>
        <dbReference type="Google" id="ProtNLM"/>
    </source>
</evidence>
<evidence type="ECO:0000313" key="3">
    <source>
        <dbReference type="Proteomes" id="UP000198854"/>
    </source>
</evidence>
<dbReference type="SUPFAM" id="SSF143120">
    <property type="entry name" value="YefM-like"/>
    <property type="match status" value="1"/>
</dbReference>
<dbReference type="AlphaFoldDB" id="A0A1G8FEK5"/>
<reference evidence="3" key="1">
    <citation type="submission" date="2016-10" db="EMBL/GenBank/DDBJ databases">
        <authorList>
            <person name="Varghese N."/>
            <person name="Submissions S."/>
        </authorList>
    </citation>
    <scope>NUCLEOTIDE SEQUENCE [LARGE SCALE GENOMIC DNA]</scope>
    <source>
        <strain evidence="3">CGMCC 1.10228</strain>
    </source>
</reference>
<keyword evidence="3" id="KW-1185">Reference proteome</keyword>
<comment type="similarity">
    <text evidence="1">Belongs to the phD/YefM antitoxin family.</text>
</comment>
<name>A0A1G8FEK5_9VIBR</name>
<proteinExistence type="inferred from homology"/>
<dbReference type="STRING" id="861298.SAMN04488136_13017"/>
<dbReference type="InterPro" id="IPR036165">
    <property type="entry name" value="YefM-like_sf"/>
</dbReference>
<protein>
    <recommendedName>
        <fullName evidence="4">Antitoxin Phd_YefM, type II toxin-antitoxin system</fullName>
    </recommendedName>
</protein>
<evidence type="ECO:0000256" key="1">
    <source>
        <dbReference type="ARBA" id="ARBA00009981"/>
    </source>
</evidence>